<dbReference type="Proteomes" id="UP000198625">
    <property type="component" value="Unassembled WGS sequence"/>
</dbReference>
<evidence type="ECO:0000256" key="6">
    <source>
        <dbReference type="ARBA" id="ARBA00023136"/>
    </source>
</evidence>
<gene>
    <name evidence="9" type="ORF">SAMN05660462_02765</name>
</gene>
<feature type="transmembrane region" description="Helical" evidence="8">
    <location>
        <begin position="185"/>
        <end position="204"/>
    </location>
</feature>
<feature type="binding site" evidence="7">
    <location>
        <position position="152"/>
    </location>
    <ligand>
        <name>Mg(2+)</name>
        <dbReference type="ChEBI" id="CHEBI:18420"/>
    </ligand>
</feature>
<feature type="transmembrane region" description="Helical" evidence="8">
    <location>
        <begin position="71"/>
        <end position="88"/>
    </location>
</feature>
<feature type="transmembrane region" description="Helical" evidence="8">
    <location>
        <begin position="292"/>
        <end position="313"/>
    </location>
</feature>
<feature type="transmembrane region" description="Helical" evidence="8">
    <location>
        <begin position="211"/>
        <end position="230"/>
    </location>
</feature>
<sequence>MSNYYIIFLVPIILSYLFTPLAKVVAKKIGAIDVPKDDRRVHNVPIPRLGGLAIYLASLISMIIFLPLDKGIVSIIIGGTVIVITGIIDDVKPMPAKVKFFCQILSASILIMGDIKIEFFGNPFVRGSVIDLGVLSIPVTIFWVVGITNTLNLIDGLDGLSAGVGAIAAVSLFFVAASVEYIDNTIVMILCAIIAGSAFGFLPHNFNPAKIFMGDTGALFLGYMLSVVAMEGVMKSVATITIVVPILALGLPIFDTAFAIFRRLINKRPISEADKGHVHHRLLDKGLSQRQVVLILYLVSAVFGTAAVLLAGLKPGYGVIVMGIVFTVIFLGAARFGILGVIDIKKNNREKRG</sequence>
<keyword evidence="7" id="KW-0479">Metal-binding</keyword>
<comment type="subcellular location">
    <subcellularLocation>
        <location evidence="1">Cell membrane</location>
        <topology evidence="1">Multi-pass membrane protein</topology>
    </subcellularLocation>
</comment>
<dbReference type="CDD" id="cd06853">
    <property type="entry name" value="GT_WecA_like"/>
    <property type="match status" value="1"/>
</dbReference>
<dbReference type="OrthoDB" id="9805475at2"/>
<comment type="cofactor">
    <cofactor evidence="7">
        <name>Mg(2+)</name>
        <dbReference type="ChEBI" id="CHEBI:18420"/>
    </cofactor>
</comment>
<evidence type="ECO:0000313" key="10">
    <source>
        <dbReference type="Proteomes" id="UP000198625"/>
    </source>
</evidence>
<dbReference type="InterPro" id="IPR018480">
    <property type="entry name" value="PNAcMuramoyl-5peptid_Trfase_CS"/>
</dbReference>
<keyword evidence="5 8" id="KW-1133">Transmembrane helix</keyword>
<feature type="binding site" evidence="7">
    <location>
        <position position="215"/>
    </location>
    <ligand>
        <name>Mg(2+)</name>
        <dbReference type="ChEBI" id="CHEBI:18420"/>
    </ligand>
</feature>
<dbReference type="PROSITE" id="PS01348">
    <property type="entry name" value="MRAY_2"/>
    <property type="match status" value="1"/>
</dbReference>
<name>A0A1H3S7G4_9FIRM</name>
<dbReference type="GO" id="GO:0071555">
    <property type="term" value="P:cell wall organization"/>
    <property type="evidence" value="ECO:0007669"/>
    <property type="project" value="TreeGrafter"/>
</dbReference>
<keyword evidence="6 8" id="KW-0472">Membrane</keyword>
<feature type="transmembrane region" description="Helical" evidence="8">
    <location>
        <begin position="46"/>
        <end position="65"/>
    </location>
</feature>
<keyword evidence="7" id="KW-0460">Magnesium</keyword>
<keyword evidence="2" id="KW-1003">Cell membrane</keyword>
<dbReference type="GO" id="GO:0005886">
    <property type="term" value="C:plasma membrane"/>
    <property type="evidence" value="ECO:0007669"/>
    <property type="project" value="UniProtKB-SubCell"/>
</dbReference>
<evidence type="ECO:0000256" key="4">
    <source>
        <dbReference type="ARBA" id="ARBA00022692"/>
    </source>
</evidence>
<evidence type="ECO:0000256" key="5">
    <source>
        <dbReference type="ARBA" id="ARBA00022989"/>
    </source>
</evidence>
<dbReference type="GO" id="GO:0044038">
    <property type="term" value="P:cell wall macromolecule biosynthetic process"/>
    <property type="evidence" value="ECO:0007669"/>
    <property type="project" value="TreeGrafter"/>
</dbReference>
<keyword evidence="10" id="KW-1185">Reference proteome</keyword>
<reference evidence="9 10" key="1">
    <citation type="submission" date="2016-10" db="EMBL/GenBank/DDBJ databases">
        <authorList>
            <person name="de Groot N.N."/>
        </authorList>
    </citation>
    <scope>NUCLEOTIDE SEQUENCE [LARGE SCALE GENOMIC DNA]</scope>
    <source>
        <strain evidence="9 10">DSM 21650</strain>
    </source>
</reference>
<feature type="transmembrane region" description="Helical" evidence="8">
    <location>
        <begin position="160"/>
        <end position="179"/>
    </location>
</feature>
<dbReference type="GO" id="GO:0009103">
    <property type="term" value="P:lipopolysaccharide biosynthetic process"/>
    <property type="evidence" value="ECO:0007669"/>
    <property type="project" value="TreeGrafter"/>
</dbReference>
<dbReference type="PANTHER" id="PTHR22926">
    <property type="entry name" value="PHOSPHO-N-ACETYLMURAMOYL-PENTAPEPTIDE-TRANSFERASE"/>
    <property type="match status" value="1"/>
</dbReference>
<dbReference type="STRING" id="415015.SAMN05660462_02765"/>
<evidence type="ECO:0000256" key="8">
    <source>
        <dbReference type="SAM" id="Phobius"/>
    </source>
</evidence>
<feature type="transmembrane region" description="Helical" evidence="8">
    <location>
        <begin position="100"/>
        <end position="117"/>
    </location>
</feature>
<dbReference type="PANTHER" id="PTHR22926:SF3">
    <property type="entry name" value="UNDECAPRENYL-PHOSPHATE ALPHA-N-ACETYLGLUCOSAMINYL 1-PHOSPHATE TRANSFERASE"/>
    <property type="match status" value="1"/>
</dbReference>
<feature type="transmembrane region" description="Helical" evidence="8">
    <location>
        <begin position="129"/>
        <end position="148"/>
    </location>
</feature>
<accession>A0A1H3S7G4</accession>
<keyword evidence="3 9" id="KW-0808">Transferase</keyword>
<dbReference type="InterPro" id="IPR000715">
    <property type="entry name" value="Glycosyl_transferase_4"/>
</dbReference>
<dbReference type="RefSeq" id="WP_091732521.1">
    <property type="nucleotide sequence ID" value="NZ_FNQE01000038.1"/>
</dbReference>
<organism evidence="9 10">
    <name type="scientific">Proteiniborus ethanoligenes</name>
    <dbReference type="NCBI Taxonomy" id="415015"/>
    <lineage>
        <taxon>Bacteria</taxon>
        <taxon>Bacillati</taxon>
        <taxon>Bacillota</taxon>
        <taxon>Clostridia</taxon>
        <taxon>Eubacteriales</taxon>
        <taxon>Proteiniborus</taxon>
    </lineage>
</organism>
<dbReference type="GO" id="GO:0016780">
    <property type="term" value="F:phosphotransferase activity, for other substituted phosphate groups"/>
    <property type="evidence" value="ECO:0007669"/>
    <property type="project" value="InterPro"/>
</dbReference>
<dbReference type="AlphaFoldDB" id="A0A1H3S7G4"/>
<evidence type="ECO:0000256" key="1">
    <source>
        <dbReference type="ARBA" id="ARBA00004651"/>
    </source>
</evidence>
<evidence type="ECO:0000256" key="2">
    <source>
        <dbReference type="ARBA" id="ARBA00022475"/>
    </source>
</evidence>
<feature type="transmembrane region" description="Helical" evidence="8">
    <location>
        <begin position="6"/>
        <end position="26"/>
    </location>
</feature>
<keyword evidence="4 8" id="KW-0812">Transmembrane</keyword>
<evidence type="ECO:0000256" key="7">
    <source>
        <dbReference type="PIRSR" id="PIRSR600715-1"/>
    </source>
</evidence>
<proteinExistence type="predicted"/>
<protein>
    <submittedName>
        <fullName evidence="9">UDP-GlcNAc:undecaprenyl-phosphate GlcNAc-1-phosphate transferase</fullName>
    </submittedName>
</protein>
<dbReference type="Pfam" id="PF00953">
    <property type="entry name" value="Glycos_transf_4"/>
    <property type="match status" value="1"/>
</dbReference>
<feature type="transmembrane region" description="Helical" evidence="8">
    <location>
        <begin position="236"/>
        <end position="261"/>
    </location>
</feature>
<evidence type="ECO:0000313" key="9">
    <source>
        <dbReference type="EMBL" id="SDZ33966.1"/>
    </source>
</evidence>
<feature type="transmembrane region" description="Helical" evidence="8">
    <location>
        <begin position="319"/>
        <end position="342"/>
    </location>
</feature>
<dbReference type="EMBL" id="FNQE01000038">
    <property type="protein sequence ID" value="SDZ33966.1"/>
    <property type="molecule type" value="Genomic_DNA"/>
</dbReference>
<dbReference type="GO" id="GO:0046872">
    <property type="term" value="F:metal ion binding"/>
    <property type="evidence" value="ECO:0007669"/>
    <property type="project" value="UniProtKB-KW"/>
</dbReference>
<evidence type="ECO:0000256" key="3">
    <source>
        <dbReference type="ARBA" id="ARBA00022679"/>
    </source>
</evidence>